<protein>
    <recommendedName>
        <fullName evidence="11">Stress response kinase A</fullName>
        <ecNumber evidence="11">2.7.11.1</ecNumber>
    </recommendedName>
    <alternativeName>
        <fullName evidence="11">Serine/threonine-protein kinase SrkA</fullName>
    </alternativeName>
</protein>
<organism evidence="13 14">
    <name type="scientific">Pleionea litopenaei</name>
    <dbReference type="NCBI Taxonomy" id="3070815"/>
    <lineage>
        <taxon>Bacteria</taxon>
        <taxon>Pseudomonadati</taxon>
        <taxon>Pseudomonadota</taxon>
        <taxon>Gammaproteobacteria</taxon>
        <taxon>Oceanospirillales</taxon>
        <taxon>Pleioneaceae</taxon>
        <taxon>Pleionea</taxon>
    </lineage>
</organism>
<dbReference type="GO" id="GO:0004674">
    <property type="term" value="F:protein serine/threonine kinase activity"/>
    <property type="evidence" value="ECO:0007669"/>
    <property type="project" value="UniProtKB-UniRule"/>
</dbReference>
<evidence type="ECO:0000256" key="8">
    <source>
        <dbReference type="ARBA" id="ARBA00022840"/>
    </source>
</evidence>
<comment type="subcellular location">
    <subcellularLocation>
        <location evidence="11">Cytoplasm</location>
    </subcellularLocation>
</comment>
<evidence type="ECO:0000256" key="5">
    <source>
        <dbReference type="ARBA" id="ARBA00022723"/>
    </source>
</evidence>
<feature type="domain" description="Aminoglycoside phosphotransferase" evidence="12">
    <location>
        <begin position="39"/>
        <end position="268"/>
    </location>
</feature>
<comment type="catalytic activity">
    <reaction evidence="11">
        <text>L-seryl-[protein] + ATP = O-phospho-L-seryl-[protein] + ADP + H(+)</text>
        <dbReference type="Rhea" id="RHEA:17989"/>
        <dbReference type="Rhea" id="RHEA-COMP:9863"/>
        <dbReference type="Rhea" id="RHEA-COMP:11604"/>
        <dbReference type="ChEBI" id="CHEBI:15378"/>
        <dbReference type="ChEBI" id="CHEBI:29999"/>
        <dbReference type="ChEBI" id="CHEBI:30616"/>
        <dbReference type="ChEBI" id="CHEBI:83421"/>
        <dbReference type="ChEBI" id="CHEBI:456216"/>
        <dbReference type="EC" id="2.7.11.1"/>
    </reaction>
</comment>
<keyword evidence="10 11" id="KW-0346">Stress response</keyword>
<evidence type="ECO:0000256" key="2">
    <source>
        <dbReference type="ARBA" id="ARBA00022527"/>
    </source>
</evidence>
<evidence type="ECO:0000256" key="10">
    <source>
        <dbReference type="ARBA" id="ARBA00023016"/>
    </source>
</evidence>
<reference evidence="13 14" key="1">
    <citation type="submission" date="2023-08" db="EMBL/GenBank/DDBJ databases">
        <title>Pleionea litopenaei sp. nov., isolated from stomach of juvenile Litopenaeus vannamei.</title>
        <authorList>
            <person name="Rho A.M."/>
            <person name="Hwang C.Y."/>
        </authorList>
    </citation>
    <scope>NUCLEOTIDE SEQUENCE [LARGE SCALE GENOMIC DNA]</scope>
    <source>
        <strain evidence="13 14">HL-JVS1</strain>
    </source>
</reference>
<keyword evidence="8 11" id="KW-0067">ATP-binding</keyword>
<sequence>MTQSANDSATNAAFYQLDPDTLLDALESIGVMAEAALLPLNSYENRVYQCRTEDGEKFVVKFYRPQRWSEQQILEEHQFSLELADDDIPVVAPSLINGTTLHRYHGFRFAIFANRGGRTPNLDDFDTLTWLGRFIARIHTRGSAQPYQHRLSISVDSYCREPYQFLVDQQFIPDSLKVSMDSVCQPLIDLCEQRMSCWSDIEWLRIHGDCHPSNVMWTPDGPHFVDLDDSRMGPAVQDLWMLITGDEETRTQQRNALLDGYEEFREFDDRELHLIEPLRALRMIHYMGWLANRWDDPSFKHNFPWFNTQRYWEDQLLNLKEQLGTLQNEPTPQPWN</sequence>
<keyword evidence="6 11" id="KW-0547">Nucleotide-binding</keyword>
<evidence type="ECO:0000256" key="11">
    <source>
        <dbReference type="HAMAP-Rule" id="MF_01497"/>
    </source>
</evidence>
<feature type="active site" description="Proton acceptor" evidence="11">
    <location>
        <position position="209"/>
    </location>
</feature>
<evidence type="ECO:0000256" key="7">
    <source>
        <dbReference type="ARBA" id="ARBA00022777"/>
    </source>
</evidence>
<dbReference type="EMBL" id="CP133548">
    <property type="protein sequence ID" value="WMS89184.1"/>
    <property type="molecule type" value="Genomic_DNA"/>
</dbReference>
<dbReference type="InterPro" id="IPR002575">
    <property type="entry name" value="Aminoglycoside_PTrfase"/>
</dbReference>
<keyword evidence="14" id="KW-1185">Reference proteome</keyword>
<dbReference type="EC" id="2.7.11.1" evidence="11"/>
<comment type="cofactor">
    <cofactor evidence="11">
        <name>Mg(2+)</name>
        <dbReference type="ChEBI" id="CHEBI:18420"/>
    </cofactor>
</comment>
<keyword evidence="5 11" id="KW-0479">Metal-binding</keyword>
<accession>A0AA51X8Q5</accession>
<comment type="function">
    <text evidence="11">A protein kinase that phosphorylates Ser and Thr residues. Probably acts to suppress the effects of stress linked to accumulation of reactive oxygen species. Probably involved in the extracytoplasmic stress response.</text>
</comment>
<keyword evidence="2 11" id="KW-0723">Serine/threonine-protein kinase</keyword>
<feature type="active site" evidence="11">
    <location>
        <position position="226"/>
    </location>
</feature>
<dbReference type="Gene3D" id="1.20.1270.170">
    <property type="match status" value="1"/>
</dbReference>
<dbReference type="SUPFAM" id="SSF56112">
    <property type="entry name" value="Protein kinase-like (PK-like)"/>
    <property type="match status" value="1"/>
</dbReference>
<feature type="site" description="ATP" evidence="11">
    <location>
        <position position="42"/>
    </location>
</feature>
<dbReference type="InterPro" id="IPR011009">
    <property type="entry name" value="Kinase-like_dom_sf"/>
</dbReference>
<comment type="similarity">
    <text evidence="11">Belongs to the SrkA/RdoA protein kinase family.</text>
</comment>
<keyword evidence="4 11" id="KW-0808">Transferase</keyword>
<keyword evidence="1 11" id="KW-0963">Cytoplasm</keyword>
<evidence type="ECO:0000313" key="13">
    <source>
        <dbReference type="EMBL" id="WMS89184.1"/>
    </source>
</evidence>
<evidence type="ECO:0000256" key="1">
    <source>
        <dbReference type="ARBA" id="ARBA00022490"/>
    </source>
</evidence>
<evidence type="ECO:0000313" key="14">
    <source>
        <dbReference type="Proteomes" id="UP001239782"/>
    </source>
</evidence>
<feature type="binding site" evidence="11">
    <location>
        <position position="226"/>
    </location>
    <ligand>
        <name>Mg(2+)</name>
        <dbReference type="ChEBI" id="CHEBI:18420"/>
    </ligand>
</feature>
<dbReference type="NCBIfam" id="NF008738">
    <property type="entry name" value="PRK11768.1"/>
    <property type="match status" value="1"/>
</dbReference>
<dbReference type="GO" id="GO:0005524">
    <property type="term" value="F:ATP binding"/>
    <property type="evidence" value="ECO:0007669"/>
    <property type="project" value="UniProtKB-UniRule"/>
</dbReference>
<name>A0AA51X8Q5_9GAMM</name>
<dbReference type="KEGG" id="plei:Q9312_09810"/>
<proteinExistence type="inferred from homology"/>
<evidence type="ECO:0000256" key="6">
    <source>
        <dbReference type="ARBA" id="ARBA00022741"/>
    </source>
</evidence>
<dbReference type="GO" id="GO:0005737">
    <property type="term" value="C:cytoplasm"/>
    <property type="evidence" value="ECO:0007669"/>
    <property type="project" value="UniProtKB-SubCell"/>
</dbReference>
<dbReference type="InterPro" id="IPR032882">
    <property type="entry name" value="SrkA/RdoA"/>
</dbReference>
<comment type="subunit">
    <text evidence="11">Monomer.</text>
</comment>
<comment type="catalytic activity">
    <reaction evidence="11">
        <text>L-threonyl-[protein] + ATP = O-phospho-L-threonyl-[protein] + ADP + H(+)</text>
        <dbReference type="Rhea" id="RHEA:46608"/>
        <dbReference type="Rhea" id="RHEA-COMP:11060"/>
        <dbReference type="Rhea" id="RHEA-COMP:11605"/>
        <dbReference type="ChEBI" id="CHEBI:15378"/>
        <dbReference type="ChEBI" id="CHEBI:30013"/>
        <dbReference type="ChEBI" id="CHEBI:30616"/>
        <dbReference type="ChEBI" id="CHEBI:61977"/>
        <dbReference type="ChEBI" id="CHEBI:456216"/>
        <dbReference type="EC" id="2.7.11.1"/>
    </reaction>
</comment>
<dbReference type="PANTHER" id="PTHR39573">
    <property type="entry name" value="STRESS RESPONSE KINASE A"/>
    <property type="match status" value="1"/>
</dbReference>
<keyword evidence="9 11" id="KW-0460">Magnesium</keyword>
<feature type="binding site" evidence="11">
    <location>
        <position position="214"/>
    </location>
    <ligand>
        <name>Mg(2+)</name>
        <dbReference type="ChEBI" id="CHEBI:18420"/>
    </ligand>
</feature>
<evidence type="ECO:0000256" key="4">
    <source>
        <dbReference type="ARBA" id="ARBA00022679"/>
    </source>
</evidence>
<evidence type="ECO:0000256" key="9">
    <source>
        <dbReference type="ARBA" id="ARBA00022842"/>
    </source>
</evidence>
<dbReference type="GO" id="GO:0000287">
    <property type="term" value="F:magnesium ion binding"/>
    <property type="evidence" value="ECO:0007669"/>
    <property type="project" value="UniProtKB-UniRule"/>
</dbReference>
<dbReference type="Pfam" id="PF01636">
    <property type="entry name" value="APH"/>
    <property type="match status" value="1"/>
</dbReference>
<evidence type="ECO:0000259" key="12">
    <source>
        <dbReference type="Pfam" id="PF01636"/>
    </source>
</evidence>
<dbReference type="Proteomes" id="UP001239782">
    <property type="component" value="Chromosome"/>
</dbReference>
<dbReference type="AlphaFoldDB" id="A0AA51X8Q5"/>
<keyword evidence="7 11" id="KW-0418">Kinase</keyword>
<dbReference type="Gene3D" id="3.30.200.70">
    <property type="match status" value="1"/>
</dbReference>
<dbReference type="HAMAP" id="MF_01497">
    <property type="entry name" value="SrkA_kinase"/>
    <property type="match status" value="1"/>
</dbReference>
<keyword evidence="3 11" id="KW-0597">Phosphoprotein</keyword>
<dbReference type="Gene3D" id="1.10.510.10">
    <property type="entry name" value="Transferase(Phosphotransferase) domain 1"/>
    <property type="match status" value="1"/>
</dbReference>
<dbReference type="RefSeq" id="WP_309204449.1">
    <property type="nucleotide sequence ID" value="NZ_CP133548.1"/>
</dbReference>
<dbReference type="PANTHER" id="PTHR39573:SF1">
    <property type="entry name" value="STRESS RESPONSE KINASE A"/>
    <property type="match status" value="1"/>
</dbReference>
<gene>
    <name evidence="11" type="primary">srkA</name>
    <name evidence="13" type="ORF">Q9312_09810</name>
</gene>
<evidence type="ECO:0000256" key="3">
    <source>
        <dbReference type="ARBA" id="ARBA00022553"/>
    </source>
</evidence>